<dbReference type="EMBL" id="VSIX01000032">
    <property type="protein sequence ID" value="TYB31586.1"/>
    <property type="molecule type" value="Genomic_DNA"/>
</dbReference>
<dbReference type="Proteomes" id="UP000324143">
    <property type="component" value="Unassembled WGS sequence"/>
</dbReference>
<keyword evidence="1" id="KW-0472">Membrane</keyword>
<evidence type="ECO:0000313" key="2">
    <source>
        <dbReference type="EMBL" id="TYB31586.1"/>
    </source>
</evidence>
<feature type="transmembrane region" description="Helical" evidence="1">
    <location>
        <begin position="315"/>
        <end position="341"/>
    </location>
</feature>
<feature type="transmembrane region" description="Helical" evidence="1">
    <location>
        <begin position="60"/>
        <end position="78"/>
    </location>
</feature>
<comment type="caution">
    <text evidence="2">The sequence shown here is derived from an EMBL/GenBank/DDBJ whole genome shotgun (WGS) entry which is preliminary data.</text>
</comment>
<organism evidence="2 3">
    <name type="scientific">Candidatus Mcinerneyibacterium aminivorans</name>
    <dbReference type="NCBI Taxonomy" id="2703815"/>
    <lineage>
        <taxon>Bacteria</taxon>
        <taxon>Candidatus Macinerneyibacteriota</taxon>
        <taxon>Candidatus Mcinerneyibacteria</taxon>
        <taxon>Candidatus Mcinerneyibacteriales</taxon>
        <taxon>Candidatus Mcinerneyibacteriaceae</taxon>
        <taxon>Candidatus Mcinerneyibacterium</taxon>
    </lineage>
</organism>
<dbReference type="Pfam" id="PF04165">
    <property type="entry name" value="DUF401"/>
    <property type="match status" value="1"/>
</dbReference>
<feature type="transmembrane region" description="Helical" evidence="1">
    <location>
        <begin position="215"/>
        <end position="233"/>
    </location>
</feature>
<gene>
    <name evidence="2" type="ORF">FXF47_03040</name>
</gene>
<dbReference type="PANTHER" id="PTHR39556:SF1">
    <property type="entry name" value="PROTEIN, PUTATIVE-RELATED"/>
    <property type="match status" value="1"/>
</dbReference>
<dbReference type="PANTHER" id="PTHR39556">
    <property type="entry name" value="PROTEIN, PUTATIVE-RELATED"/>
    <property type="match status" value="1"/>
</dbReference>
<proteinExistence type="predicted"/>
<feature type="transmembrane region" description="Helical" evidence="1">
    <location>
        <begin position="391"/>
        <end position="411"/>
    </location>
</feature>
<sequence length="412" mass="46732">MNLNIVGLIIGFSLILLLNSKKIKLDMWISIITGTTVIGFFSLSYHEIFNVFLDSIKDTLTIKLFFIILLISGLGYLLKETGDFDRMIKSLIEIIKNTRVLTMVIPALIGTLSIPGGAILSAPMIEESGDRINLKDYKKTTVNLFYRHIFIFIYPLVGSIILTSELFNVSKFYIIKYNFPMMLVGSIVGYFVFFSKDNTQKNKTKKKSIKLNKNIIQFGFSFLPIFIIIFMALILKIPFIISIIVGVVIALGKNMKKVERKINLYFKRLRDFVFKGINYKMGMLIIGIMFFKSMLKETGAVSDISIIFKQTHLPLFVLIIIMGYITGYLSGMTSAGLGILIPVFKPMIPQSNLGPFIALLYTSIFMGYLISPLHLCFALTKEYFESNYKPVYKLMIIPTLAIILTAVVQIFL</sequence>
<feature type="transmembrane region" description="Helical" evidence="1">
    <location>
        <begin position="277"/>
        <end position="295"/>
    </location>
</feature>
<name>A0A5D0MEY7_9BACT</name>
<feature type="transmembrane region" description="Helical" evidence="1">
    <location>
        <begin position="144"/>
        <end position="162"/>
    </location>
</feature>
<feature type="transmembrane region" description="Helical" evidence="1">
    <location>
        <begin position="239"/>
        <end position="256"/>
    </location>
</feature>
<feature type="transmembrane region" description="Helical" evidence="1">
    <location>
        <begin position="353"/>
        <end position="371"/>
    </location>
</feature>
<feature type="transmembrane region" description="Helical" evidence="1">
    <location>
        <begin position="30"/>
        <end position="53"/>
    </location>
</feature>
<evidence type="ECO:0000313" key="3">
    <source>
        <dbReference type="Proteomes" id="UP000324143"/>
    </source>
</evidence>
<protein>
    <submittedName>
        <fullName evidence="2">DUF401 family protein</fullName>
    </submittedName>
</protein>
<dbReference type="InterPro" id="IPR007294">
    <property type="entry name" value="DUF401"/>
</dbReference>
<keyword evidence="3" id="KW-1185">Reference proteome</keyword>
<evidence type="ECO:0000256" key="1">
    <source>
        <dbReference type="SAM" id="Phobius"/>
    </source>
</evidence>
<reference evidence="2" key="1">
    <citation type="submission" date="2019-08" db="EMBL/GenBank/DDBJ databases">
        <title>Genomic characterization of a novel candidate phylum (ARYD3) from a high temperature, high salinity tertiary oil reservoir in north central Oklahoma, USA.</title>
        <authorList>
            <person name="Youssef N.H."/>
            <person name="Yadav A."/>
            <person name="Elshahed M.S."/>
        </authorList>
    </citation>
    <scope>NUCLEOTIDE SEQUENCE [LARGE SCALE GENOMIC DNA]</scope>
    <source>
        <strain evidence="2">ARYD3</strain>
    </source>
</reference>
<accession>A0A5D0MEY7</accession>
<keyword evidence="1" id="KW-1133">Transmembrane helix</keyword>
<feature type="transmembrane region" description="Helical" evidence="1">
    <location>
        <begin position="174"/>
        <end position="194"/>
    </location>
</feature>
<dbReference type="AlphaFoldDB" id="A0A5D0MEY7"/>
<keyword evidence="1" id="KW-0812">Transmembrane</keyword>